<dbReference type="Pfam" id="PF02201">
    <property type="entry name" value="SWIB"/>
    <property type="match status" value="2"/>
</dbReference>
<dbReference type="SUPFAM" id="SSF47592">
    <property type="entry name" value="SWIB/MDM2 domain"/>
    <property type="match status" value="2"/>
</dbReference>
<dbReference type="AlphaFoldDB" id="A0A8J2SJD4"/>
<sequence length="400" mass="43676">MSMRLAMKASLESAQMDEKEKQKQLRKAKKEAKRARKAELAAAAEAAAPAAAPAPAPAAPPAPAADPEPPAAAPPAPPPPAAPMDTAPPAPPKPAAPPPEPAAPPPVAAPAPEAPEAPAAPAPEAPEPAPEPAEAPTLRARIATHLDALLKEVDLDEMNMKSLRKKVASDLSIEIAGEDKDWFKEHVTKRVQERSAPDEEDEDPRHPFISEDMSAVVGVSRANHFRLVKLLWKYIKAHDLQNPANRNEILCDEKLKKVFKRDKVTGFGMSKLLGQHIFKDGEATKPKAPKKKKKQREPSDDEESDEQPKKKKKKAYPKPAAQYKGSAALAEFAGVETNNRFTLSKIFWAHIKANNLQSDPSNKRIIVCDDKLKALFGVERFEMFQLAKHIKKHFEGGEEE</sequence>
<feature type="region of interest" description="Disordered" evidence="1">
    <location>
        <begin position="278"/>
        <end position="320"/>
    </location>
</feature>
<protein>
    <recommendedName>
        <fullName evidence="2">DM2 domain-containing protein</fullName>
    </recommendedName>
</protein>
<proteinExistence type="predicted"/>
<dbReference type="InterPro" id="IPR003121">
    <property type="entry name" value="SWIB_MDM2_domain"/>
</dbReference>
<dbReference type="PROSITE" id="PS51925">
    <property type="entry name" value="SWIB_MDM2"/>
    <property type="match status" value="2"/>
</dbReference>
<evidence type="ECO:0000256" key="1">
    <source>
        <dbReference type="SAM" id="MobiDB-lite"/>
    </source>
</evidence>
<accession>A0A8J2SJD4</accession>
<organism evidence="3 4">
    <name type="scientific">Pelagomonas calceolata</name>
    <dbReference type="NCBI Taxonomy" id="35677"/>
    <lineage>
        <taxon>Eukaryota</taxon>
        <taxon>Sar</taxon>
        <taxon>Stramenopiles</taxon>
        <taxon>Ochrophyta</taxon>
        <taxon>Pelagophyceae</taxon>
        <taxon>Pelagomonadales</taxon>
        <taxon>Pelagomonadaceae</taxon>
        <taxon>Pelagomonas</taxon>
    </lineage>
</organism>
<dbReference type="Gene3D" id="1.10.245.10">
    <property type="entry name" value="SWIB/MDM2 domain"/>
    <property type="match status" value="2"/>
</dbReference>
<name>A0A8J2SJD4_9STRA</name>
<feature type="compositionally biased region" description="Pro residues" evidence="1">
    <location>
        <begin position="52"/>
        <end position="133"/>
    </location>
</feature>
<dbReference type="SMART" id="SM00151">
    <property type="entry name" value="SWIB"/>
    <property type="match status" value="2"/>
</dbReference>
<gene>
    <name evidence="3" type="ORF">PECAL_2P06560</name>
</gene>
<dbReference type="PANTHER" id="PTHR13844">
    <property type="entry name" value="SWI/SNF-RELATED MATRIX-ASSOCIATED ACTIN-DEPENDENT REGULATOR OF CHROMATIN SUBFAMILY D"/>
    <property type="match status" value="1"/>
</dbReference>
<evidence type="ECO:0000259" key="2">
    <source>
        <dbReference type="PROSITE" id="PS51925"/>
    </source>
</evidence>
<dbReference type="InterPro" id="IPR019835">
    <property type="entry name" value="SWIB_domain"/>
</dbReference>
<dbReference type="EMBL" id="CAKKNE010000002">
    <property type="protein sequence ID" value="CAH0367624.1"/>
    <property type="molecule type" value="Genomic_DNA"/>
</dbReference>
<dbReference type="CDD" id="cd10567">
    <property type="entry name" value="SWIB-MDM2_like"/>
    <property type="match status" value="2"/>
</dbReference>
<feature type="domain" description="DM2" evidence="2">
    <location>
        <begin position="202"/>
        <end position="279"/>
    </location>
</feature>
<evidence type="ECO:0000313" key="4">
    <source>
        <dbReference type="Proteomes" id="UP000789595"/>
    </source>
</evidence>
<feature type="region of interest" description="Disordered" evidence="1">
    <location>
        <begin position="1"/>
        <end position="135"/>
    </location>
</feature>
<reference evidence="3" key="1">
    <citation type="submission" date="2021-11" db="EMBL/GenBank/DDBJ databases">
        <authorList>
            <consortium name="Genoscope - CEA"/>
            <person name="William W."/>
        </authorList>
    </citation>
    <scope>NUCLEOTIDE SEQUENCE</scope>
</reference>
<dbReference type="OrthoDB" id="10251073at2759"/>
<feature type="compositionally biased region" description="Basic residues" evidence="1">
    <location>
        <begin position="24"/>
        <end position="36"/>
    </location>
</feature>
<comment type="caution">
    <text evidence="3">The sequence shown here is derived from an EMBL/GenBank/DDBJ whole genome shotgun (WGS) entry which is preliminary data.</text>
</comment>
<feature type="compositionally biased region" description="Low complexity" evidence="1">
    <location>
        <begin position="40"/>
        <end position="51"/>
    </location>
</feature>
<feature type="domain" description="DM2" evidence="2">
    <location>
        <begin position="318"/>
        <end position="396"/>
    </location>
</feature>
<evidence type="ECO:0000313" key="3">
    <source>
        <dbReference type="EMBL" id="CAH0367624.1"/>
    </source>
</evidence>
<dbReference type="Proteomes" id="UP000789595">
    <property type="component" value="Unassembled WGS sequence"/>
</dbReference>
<dbReference type="InterPro" id="IPR036885">
    <property type="entry name" value="SWIB_MDM2_dom_sf"/>
</dbReference>
<keyword evidence="4" id="KW-1185">Reference proteome</keyword>